<organism evidence="1 2">
    <name type="scientific">Boeremia exigua</name>
    <dbReference type="NCBI Taxonomy" id="749465"/>
    <lineage>
        <taxon>Eukaryota</taxon>
        <taxon>Fungi</taxon>
        <taxon>Dikarya</taxon>
        <taxon>Ascomycota</taxon>
        <taxon>Pezizomycotina</taxon>
        <taxon>Dothideomycetes</taxon>
        <taxon>Pleosporomycetidae</taxon>
        <taxon>Pleosporales</taxon>
        <taxon>Pleosporineae</taxon>
        <taxon>Didymellaceae</taxon>
        <taxon>Boeremia</taxon>
    </lineage>
</organism>
<name>A0ACC2HNP5_9PLEO</name>
<reference evidence="1" key="1">
    <citation type="submission" date="2022-11" db="EMBL/GenBank/DDBJ databases">
        <title>Genome Sequence of Boeremia exigua.</title>
        <authorList>
            <person name="Buettner E."/>
        </authorList>
    </citation>
    <scope>NUCLEOTIDE SEQUENCE</scope>
    <source>
        <strain evidence="1">CU02</strain>
    </source>
</reference>
<gene>
    <name evidence="1" type="ORF">OPT61_g10714</name>
</gene>
<protein>
    <submittedName>
        <fullName evidence="1">Uncharacterized protein</fullName>
    </submittedName>
</protein>
<proteinExistence type="predicted"/>
<evidence type="ECO:0000313" key="1">
    <source>
        <dbReference type="EMBL" id="KAJ8104520.1"/>
    </source>
</evidence>
<keyword evidence="2" id="KW-1185">Reference proteome</keyword>
<dbReference type="EMBL" id="JAPHNI010001961">
    <property type="protein sequence ID" value="KAJ8104520.1"/>
    <property type="molecule type" value="Genomic_DNA"/>
</dbReference>
<evidence type="ECO:0000313" key="2">
    <source>
        <dbReference type="Proteomes" id="UP001153331"/>
    </source>
</evidence>
<sequence>MVYLPRADDDTCRGARTLDELVDTNECQRVGERPYCWPPNGTLICPLWADTIYLYWPSKFYHSNATLSFNQGSKNSSDYDETSASRGRFVLRNLEEQRNLTQKDEQILRITIHERYTQLGSVKTTVHQGPTLTLASPTPTATSASGSYSSGSSATGRTVGILMGSFLGVRAAAARSATRETGSSG</sequence>
<dbReference type="Proteomes" id="UP001153331">
    <property type="component" value="Unassembled WGS sequence"/>
</dbReference>
<accession>A0ACC2HNP5</accession>
<comment type="caution">
    <text evidence="1">The sequence shown here is derived from an EMBL/GenBank/DDBJ whole genome shotgun (WGS) entry which is preliminary data.</text>
</comment>